<evidence type="ECO:0000256" key="3">
    <source>
        <dbReference type="ARBA" id="ARBA00023295"/>
    </source>
</evidence>
<gene>
    <name evidence="4" type="ORF">P5G52_00995</name>
</gene>
<dbReference type="InterPro" id="IPR012341">
    <property type="entry name" value="6hp_glycosidase-like_sf"/>
</dbReference>
<dbReference type="Pfam" id="PF01270">
    <property type="entry name" value="Glyco_hydro_8"/>
    <property type="match status" value="1"/>
</dbReference>
<keyword evidence="3" id="KW-0326">Glycosidase</keyword>
<dbReference type="EMBL" id="JAROCG010000001">
    <property type="protein sequence ID" value="MDN4609434.1"/>
    <property type="molecule type" value="Genomic_DNA"/>
</dbReference>
<keyword evidence="2 4" id="KW-0378">Hydrolase</keyword>
<accession>A0ABT8JZ55</accession>
<organism evidence="4 5">
    <name type="scientific">Arthrobacter burdickii</name>
    <dbReference type="NCBI Taxonomy" id="3035920"/>
    <lineage>
        <taxon>Bacteria</taxon>
        <taxon>Bacillati</taxon>
        <taxon>Actinomycetota</taxon>
        <taxon>Actinomycetes</taxon>
        <taxon>Micrococcales</taxon>
        <taxon>Micrococcaceae</taxon>
        <taxon>Arthrobacter</taxon>
    </lineage>
</organism>
<evidence type="ECO:0000256" key="1">
    <source>
        <dbReference type="ARBA" id="ARBA00009209"/>
    </source>
</evidence>
<evidence type="ECO:0000313" key="5">
    <source>
        <dbReference type="Proteomes" id="UP001174209"/>
    </source>
</evidence>
<protein>
    <submittedName>
        <fullName evidence="4">Glycosyl hydrolase family 8</fullName>
    </submittedName>
</protein>
<reference evidence="4" key="1">
    <citation type="submission" date="2023-06" db="EMBL/GenBank/DDBJ databases">
        <title>MT1 and MT2 Draft Genomes of Novel Species.</title>
        <authorList>
            <person name="Venkateswaran K."/>
        </authorList>
    </citation>
    <scope>NUCLEOTIDE SEQUENCE</scope>
    <source>
        <strain evidence="4">IIF3SC-B10</strain>
    </source>
</reference>
<comment type="caution">
    <text evidence="4">The sequence shown here is derived from an EMBL/GenBank/DDBJ whole genome shotgun (WGS) entry which is preliminary data.</text>
</comment>
<name>A0ABT8JZ55_9MICC</name>
<dbReference type="Gene3D" id="1.50.10.10">
    <property type="match status" value="1"/>
</dbReference>
<evidence type="ECO:0000256" key="2">
    <source>
        <dbReference type="ARBA" id="ARBA00022801"/>
    </source>
</evidence>
<dbReference type="GO" id="GO:0016787">
    <property type="term" value="F:hydrolase activity"/>
    <property type="evidence" value="ECO:0007669"/>
    <property type="project" value="UniProtKB-KW"/>
</dbReference>
<dbReference type="SUPFAM" id="SSF48208">
    <property type="entry name" value="Six-hairpin glycosidases"/>
    <property type="match status" value="1"/>
</dbReference>
<sequence length="383" mass="40063">MRRGTLAWIISCGTVALAATVVVALWSTGVLPLKTAPSQAPSTTSGPVAEDVMTAEEASIDFLDNWVDGDGRVVRHDQGGDTVSEGQAYGLLIALGANDEGRFDTIWRWTQSNLLRADGLLAWRWKDGEIVDDEPASDADVDAARALVLAGSRFDRPDLTEAGNSLAGAVIGSMTAQTPLGRILLPGVWAAGGPDYDYNPSYASPVAFGLLAESTGDARWAELRTGGADVTAALLTKSPLPPDWARVTATGDVHAMAGAAGNGEDARYSYDAARLPLRFAESCLEEDRRLAAQMLPPLTREDHLPVSLDLGGTALNSDEHPIAYLARAAAAASAGNASEATDDVGRASDMAQQYGTYYGAAWTALGKLMLETTTLGGCAPLAN</sequence>
<dbReference type="PRINTS" id="PR00735">
    <property type="entry name" value="GLHYDRLASE8"/>
</dbReference>
<dbReference type="RefSeq" id="WP_301224125.1">
    <property type="nucleotide sequence ID" value="NZ_JAROCG010000001.1"/>
</dbReference>
<proteinExistence type="inferred from homology"/>
<comment type="similarity">
    <text evidence="1">Belongs to the glycosyl hydrolase 8 (cellulase D) family.</text>
</comment>
<keyword evidence="5" id="KW-1185">Reference proteome</keyword>
<evidence type="ECO:0000313" key="4">
    <source>
        <dbReference type="EMBL" id="MDN4609434.1"/>
    </source>
</evidence>
<dbReference type="InterPro" id="IPR002037">
    <property type="entry name" value="Glyco_hydro_8"/>
</dbReference>
<dbReference type="InterPro" id="IPR008928">
    <property type="entry name" value="6-hairpin_glycosidase_sf"/>
</dbReference>
<dbReference type="Proteomes" id="UP001174209">
    <property type="component" value="Unassembled WGS sequence"/>
</dbReference>